<dbReference type="GO" id="GO:0051301">
    <property type="term" value="P:cell division"/>
    <property type="evidence" value="ECO:0007669"/>
    <property type="project" value="UniProtKB-KW"/>
</dbReference>
<protein>
    <recommendedName>
        <fullName evidence="10 11">UDP-N-acetylmuramoyl-tripeptide--D-alanyl-D-alanine ligase</fullName>
        <ecNumber evidence="10 11">6.3.2.10</ecNumber>
    </recommendedName>
    <alternativeName>
        <fullName evidence="10">D-alanyl-D-alanine-adding enzyme</fullName>
    </alternativeName>
</protein>
<dbReference type="GO" id="GO:0005524">
    <property type="term" value="F:ATP binding"/>
    <property type="evidence" value="ECO:0007669"/>
    <property type="project" value="UniProtKB-UniRule"/>
</dbReference>
<keyword evidence="7 10" id="KW-0573">Peptidoglycan synthesis</keyword>
<evidence type="ECO:0000256" key="6">
    <source>
        <dbReference type="ARBA" id="ARBA00022960"/>
    </source>
</evidence>
<keyword evidence="8 10" id="KW-0131">Cell cycle</keyword>
<evidence type="ECO:0000256" key="1">
    <source>
        <dbReference type="ARBA" id="ARBA00022490"/>
    </source>
</evidence>
<evidence type="ECO:0000313" key="15">
    <source>
        <dbReference type="EMBL" id="PHX56418.1"/>
    </source>
</evidence>
<evidence type="ECO:0000256" key="10">
    <source>
        <dbReference type="HAMAP-Rule" id="MF_02019"/>
    </source>
</evidence>
<keyword evidence="1 10" id="KW-0963">Cytoplasm</keyword>
<evidence type="ECO:0000256" key="3">
    <source>
        <dbReference type="ARBA" id="ARBA00022618"/>
    </source>
</evidence>
<comment type="caution">
    <text evidence="15">The sequence shown here is derived from an EMBL/GenBank/DDBJ whole genome shotgun (WGS) entry which is preliminary data.</text>
</comment>
<sequence>MVCRVTICQLAEILTVPVPMASEVVLTTLGIGIATDTRTIQGGEVFLALRGENFDGHQFVEKARDLGAIVAVVDRAWEGTVPNFPLLRVDNTLTAYQAIARWWRDQFTIPIVAVTGSVGKTTTKELIAAVLSTQGNVLKTQFNYNNEIGVPKTLLELSPEHNYAVIEMGMRGLGEIAVLTQIARPTVAVITNVGTAHIGRLGSEEAIAIAKCELLAEMPADSIAILNQDHDKLMTAAAKVWEGKTLTYGLEGGDLCGEFLDNNSMRIQDIQLPLPLPGQHNAVNYLAALAVAKVLDIDWEFFTQGLSVQLPDGRARKYELPNDIVILDETYNAGLESMLAALRLLADTPGKRRIAVLGTMKELGDKSLAFHKKVGTAALNLNLDALFIFADFEEAVAMAAGATGLPLVEIEDVAAANSHEVLARHLMEFVETGDRILFKASHSMELNRVVEKFRTDMTVDS</sequence>
<evidence type="ECO:0000259" key="12">
    <source>
        <dbReference type="Pfam" id="PF01225"/>
    </source>
</evidence>
<dbReference type="PANTHER" id="PTHR43024">
    <property type="entry name" value="UDP-N-ACETYLMURAMOYL-TRIPEPTIDE--D-ALANYL-D-ALANINE LIGASE"/>
    <property type="match status" value="1"/>
</dbReference>
<dbReference type="UniPathway" id="UPA00219"/>
<dbReference type="NCBIfam" id="TIGR01143">
    <property type="entry name" value="murF"/>
    <property type="match status" value="1"/>
</dbReference>
<feature type="domain" description="Mur ligase central" evidence="14">
    <location>
        <begin position="114"/>
        <end position="292"/>
    </location>
</feature>
<dbReference type="EC" id="6.3.2.10" evidence="10 11"/>
<dbReference type="Gene3D" id="3.90.190.20">
    <property type="entry name" value="Mur ligase, C-terminal domain"/>
    <property type="match status" value="1"/>
</dbReference>
<dbReference type="GO" id="GO:0008766">
    <property type="term" value="F:UDP-N-acetylmuramoylalanyl-D-glutamyl-2,6-diaminopimelate-D-alanyl-D-alanine ligase activity"/>
    <property type="evidence" value="ECO:0007669"/>
    <property type="project" value="RHEA"/>
</dbReference>
<dbReference type="SUPFAM" id="SSF53244">
    <property type="entry name" value="MurD-like peptide ligases, peptide-binding domain"/>
    <property type="match status" value="1"/>
</dbReference>
<keyword evidence="2 10" id="KW-0436">Ligase</keyword>
<proteinExistence type="inferred from homology"/>
<dbReference type="InterPro" id="IPR035911">
    <property type="entry name" value="MurE/MurF_N"/>
</dbReference>
<keyword evidence="3 10" id="KW-0132">Cell division</keyword>
<comment type="catalytic activity">
    <reaction evidence="10 11">
        <text>D-alanyl-D-alanine + UDP-N-acetyl-alpha-D-muramoyl-L-alanyl-gamma-D-glutamyl-meso-2,6-diaminopimelate + ATP = UDP-N-acetyl-alpha-D-muramoyl-L-alanyl-gamma-D-glutamyl-meso-2,6-diaminopimeloyl-D-alanyl-D-alanine + ADP + phosphate + H(+)</text>
        <dbReference type="Rhea" id="RHEA:28374"/>
        <dbReference type="ChEBI" id="CHEBI:15378"/>
        <dbReference type="ChEBI" id="CHEBI:30616"/>
        <dbReference type="ChEBI" id="CHEBI:43474"/>
        <dbReference type="ChEBI" id="CHEBI:57822"/>
        <dbReference type="ChEBI" id="CHEBI:61386"/>
        <dbReference type="ChEBI" id="CHEBI:83905"/>
        <dbReference type="ChEBI" id="CHEBI:456216"/>
        <dbReference type="EC" id="6.3.2.10"/>
    </reaction>
</comment>
<feature type="domain" description="Mur ligase C-terminal" evidence="13">
    <location>
        <begin position="316"/>
        <end position="441"/>
    </location>
</feature>
<gene>
    <name evidence="10" type="primary">murF</name>
    <name evidence="15" type="ORF">CP500_005265</name>
</gene>
<feature type="domain" description="Mur ligase N-terminal catalytic" evidence="12">
    <location>
        <begin position="32"/>
        <end position="76"/>
    </location>
</feature>
<evidence type="ECO:0000256" key="8">
    <source>
        <dbReference type="ARBA" id="ARBA00023306"/>
    </source>
</evidence>
<dbReference type="GO" id="GO:0071555">
    <property type="term" value="P:cell wall organization"/>
    <property type="evidence" value="ECO:0007669"/>
    <property type="project" value="UniProtKB-KW"/>
</dbReference>
<keyword evidence="4 10" id="KW-0547">Nucleotide-binding</keyword>
<evidence type="ECO:0000256" key="11">
    <source>
        <dbReference type="RuleBase" id="RU004136"/>
    </source>
</evidence>
<comment type="pathway">
    <text evidence="10 11">Cell wall biogenesis; peptidoglycan biosynthesis.</text>
</comment>
<dbReference type="Pfam" id="PF02875">
    <property type="entry name" value="Mur_ligase_C"/>
    <property type="match status" value="1"/>
</dbReference>
<dbReference type="AlphaFoldDB" id="A0A2G4F3U8"/>
<comment type="function">
    <text evidence="10 11">Involved in cell wall formation. Catalyzes the final step in the synthesis of UDP-N-acetylmuramoyl-pentapeptide, the precursor of murein.</text>
</comment>
<dbReference type="GO" id="GO:0009252">
    <property type="term" value="P:peptidoglycan biosynthetic process"/>
    <property type="evidence" value="ECO:0007669"/>
    <property type="project" value="UniProtKB-UniRule"/>
</dbReference>
<dbReference type="GO" id="GO:0005737">
    <property type="term" value="C:cytoplasm"/>
    <property type="evidence" value="ECO:0007669"/>
    <property type="project" value="UniProtKB-SubCell"/>
</dbReference>
<dbReference type="SUPFAM" id="SSF53623">
    <property type="entry name" value="MurD-like peptide ligases, catalytic domain"/>
    <property type="match status" value="1"/>
</dbReference>
<evidence type="ECO:0000256" key="4">
    <source>
        <dbReference type="ARBA" id="ARBA00022741"/>
    </source>
</evidence>
<organism evidence="15 16">
    <name type="scientific">Tychonema bourrellyi FEM_GT703</name>
    <dbReference type="NCBI Taxonomy" id="2040638"/>
    <lineage>
        <taxon>Bacteria</taxon>
        <taxon>Bacillati</taxon>
        <taxon>Cyanobacteriota</taxon>
        <taxon>Cyanophyceae</taxon>
        <taxon>Oscillatoriophycideae</taxon>
        <taxon>Oscillatoriales</taxon>
        <taxon>Microcoleaceae</taxon>
        <taxon>Tychonema</taxon>
    </lineage>
</organism>
<keyword evidence="6 10" id="KW-0133">Cell shape</keyword>
<dbReference type="RefSeq" id="WP_096831711.1">
    <property type="nucleotide sequence ID" value="NZ_NXIB02000020.1"/>
</dbReference>
<evidence type="ECO:0000256" key="7">
    <source>
        <dbReference type="ARBA" id="ARBA00022984"/>
    </source>
</evidence>
<dbReference type="Proteomes" id="UP000226442">
    <property type="component" value="Unassembled WGS sequence"/>
</dbReference>
<dbReference type="InterPro" id="IPR005863">
    <property type="entry name" value="UDP-N-AcMur_synth"/>
</dbReference>
<evidence type="ECO:0000313" key="16">
    <source>
        <dbReference type="Proteomes" id="UP000226442"/>
    </source>
</evidence>
<dbReference type="EMBL" id="NXIB02000020">
    <property type="protein sequence ID" value="PHX56418.1"/>
    <property type="molecule type" value="Genomic_DNA"/>
</dbReference>
<dbReference type="InterPro" id="IPR000713">
    <property type="entry name" value="Mur_ligase_N"/>
</dbReference>
<comment type="subcellular location">
    <subcellularLocation>
        <location evidence="10 11">Cytoplasm</location>
    </subcellularLocation>
</comment>
<evidence type="ECO:0000259" key="13">
    <source>
        <dbReference type="Pfam" id="PF02875"/>
    </source>
</evidence>
<keyword evidence="16" id="KW-1185">Reference proteome</keyword>
<evidence type="ECO:0000256" key="9">
    <source>
        <dbReference type="ARBA" id="ARBA00023316"/>
    </source>
</evidence>
<evidence type="ECO:0000259" key="14">
    <source>
        <dbReference type="Pfam" id="PF08245"/>
    </source>
</evidence>
<dbReference type="PANTHER" id="PTHR43024:SF1">
    <property type="entry name" value="UDP-N-ACETYLMURAMOYL-TRIPEPTIDE--D-ALANYL-D-ALANINE LIGASE"/>
    <property type="match status" value="1"/>
</dbReference>
<dbReference type="InterPro" id="IPR004101">
    <property type="entry name" value="Mur_ligase_C"/>
</dbReference>
<evidence type="ECO:0000256" key="5">
    <source>
        <dbReference type="ARBA" id="ARBA00022840"/>
    </source>
</evidence>
<feature type="binding site" evidence="10">
    <location>
        <begin position="116"/>
        <end position="122"/>
    </location>
    <ligand>
        <name>ATP</name>
        <dbReference type="ChEBI" id="CHEBI:30616"/>
    </ligand>
</feature>
<dbReference type="HAMAP" id="MF_02019">
    <property type="entry name" value="MurF"/>
    <property type="match status" value="1"/>
</dbReference>
<dbReference type="GO" id="GO:0008360">
    <property type="term" value="P:regulation of cell shape"/>
    <property type="evidence" value="ECO:0007669"/>
    <property type="project" value="UniProtKB-KW"/>
</dbReference>
<dbReference type="SUPFAM" id="SSF63418">
    <property type="entry name" value="MurE/MurF N-terminal domain"/>
    <property type="match status" value="1"/>
</dbReference>
<evidence type="ECO:0000256" key="2">
    <source>
        <dbReference type="ARBA" id="ARBA00022598"/>
    </source>
</evidence>
<dbReference type="GO" id="GO:0047480">
    <property type="term" value="F:UDP-N-acetylmuramoyl-tripeptide-D-alanyl-D-alanine ligase activity"/>
    <property type="evidence" value="ECO:0007669"/>
    <property type="project" value="UniProtKB-UniRule"/>
</dbReference>
<dbReference type="InterPro" id="IPR036615">
    <property type="entry name" value="Mur_ligase_C_dom_sf"/>
</dbReference>
<name>A0A2G4F3U8_9CYAN</name>
<dbReference type="Gene3D" id="3.40.1390.10">
    <property type="entry name" value="MurE/MurF, N-terminal domain"/>
    <property type="match status" value="1"/>
</dbReference>
<dbReference type="Gene3D" id="3.40.1190.10">
    <property type="entry name" value="Mur-like, catalytic domain"/>
    <property type="match status" value="1"/>
</dbReference>
<dbReference type="Pfam" id="PF01225">
    <property type="entry name" value="Mur_ligase"/>
    <property type="match status" value="1"/>
</dbReference>
<keyword evidence="5 10" id="KW-0067">ATP-binding</keyword>
<dbReference type="Pfam" id="PF08245">
    <property type="entry name" value="Mur_ligase_M"/>
    <property type="match status" value="1"/>
</dbReference>
<accession>A0A2G4F3U8</accession>
<dbReference type="InterPro" id="IPR013221">
    <property type="entry name" value="Mur_ligase_cen"/>
</dbReference>
<dbReference type="InterPro" id="IPR036565">
    <property type="entry name" value="Mur-like_cat_sf"/>
</dbReference>
<reference evidence="15" key="1">
    <citation type="submission" date="2017-10" db="EMBL/GenBank/DDBJ databases">
        <title>Draft genome sequence of the planktic cyanobacteria Tychonema bourrellyi isolated from alpine lentic freshwater.</title>
        <authorList>
            <person name="Tett A."/>
            <person name="Armanini F."/>
            <person name="Asnicar F."/>
            <person name="Boscaini A."/>
            <person name="Pasolli E."/>
            <person name="Zolfo M."/>
            <person name="Donati C."/>
            <person name="Salmaso N."/>
            <person name="Segata N."/>
        </authorList>
    </citation>
    <scope>NUCLEOTIDE SEQUENCE</scope>
    <source>
        <strain evidence="15">FEM_GT703</strain>
    </source>
</reference>
<dbReference type="OrthoDB" id="9801978at2"/>
<keyword evidence="9 10" id="KW-0961">Cell wall biogenesis/degradation</keyword>
<comment type="similarity">
    <text evidence="10">Belongs to the MurCDEF family. MurF subfamily.</text>
</comment>
<dbReference type="InterPro" id="IPR051046">
    <property type="entry name" value="MurCDEF_CellWall_CoF430Synth"/>
</dbReference>